<reference evidence="1" key="1">
    <citation type="submission" date="2020-05" db="EMBL/GenBank/DDBJ databases">
        <authorList>
            <person name="Chiriac C."/>
            <person name="Salcher M."/>
            <person name="Ghai R."/>
            <person name="Kavagutti S V."/>
        </authorList>
    </citation>
    <scope>NUCLEOTIDE SEQUENCE</scope>
</reference>
<accession>A0A6J7IWI2</accession>
<evidence type="ECO:0000313" key="1">
    <source>
        <dbReference type="EMBL" id="CAB4935219.1"/>
    </source>
</evidence>
<name>A0A6J7IWI2_9ZZZZ</name>
<dbReference type="EMBL" id="CAFBNB010000168">
    <property type="protein sequence ID" value="CAB4935219.1"/>
    <property type="molecule type" value="Genomic_DNA"/>
</dbReference>
<sequence>MGCFAVSTPMTAAMDSGGSAMLSQRAPSRVCFSQSRPEAGEPVTSGVVGAVTSAASREPPPLLRRVETFATANQPKPKVRAALVTRPIMRWSCGSPPMTAVAARLVALVSADSALARP</sequence>
<protein>
    <submittedName>
        <fullName evidence="1">Unannotated protein</fullName>
    </submittedName>
</protein>
<gene>
    <name evidence="1" type="ORF">UFOPK3720_00937</name>
</gene>
<organism evidence="1">
    <name type="scientific">freshwater metagenome</name>
    <dbReference type="NCBI Taxonomy" id="449393"/>
    <lineage>
        <taxon>unclassified sequences</taxon>
        <taxon>metagenomes</taxon>
        <taxon>ecological metagenomes</taxon>
    </lineage>
</organism>
<dbReference type="AlphaFoldDB" id="A0A6J7IWI2"/>
<proteinExistence type="predicted"/>